<dbReference type="Gene3D" id="3.40.50.1100">
    <property type="match status" value="2"/>
</dbReference>
<reference evidence="5" key="1">
    <citation type="journal article" date="2019" name="Int. J. Syst. Evol. Microbiol.">
        <title>The Global Catalogue of Microorganisms (GCM) 10K type strain sequencing project: providing services to taxonomists for standard genome sequencing and annotation.</title>
        <authorList>
            <consortium name="The Broad Institute Genomics Platform"/>
            <consortium name="The Broad Institute Genome Sequencing Center for Infectious Disease"/>
            <person name="Wu L."/>
            <person name="Ma J."/>
        </authorList>
    </citation>
    <scope>NUCLEOTIDE SEQUENCE [LARGE SCALE GENOMIC DNA]</scope>
    <source>
        <strain evidence="5">JCM 17939</strain>
    </source>
</reference>
<organism evidence="4 5">
    <name type="scientific">Actinoallomurus vinaceus</name>
    <dbReference type="NCBI Taxonomy" id="1080074"/>
    <lineage>
        <taxon>Bacteria</taxon>
        <taxon>Bacillati</taxon>
        <taxon>Actinomycetota</taxon>
        <taxon>Actinomycetes</taxon>
        <taxon>Streptosporangiales</taxon>
        <taxon>Thermomonosporaceae</taxon>
        <taxon>Actinoallomurus</taxon>
    </lineage>
</organism>
<comment type="cofactor">
    <cofactor evidence="1">
        <name>pyridoxal 5'-phosphate</name>
        <dbReference type="ChEBI" id="CHEBI:597326"/>
    </cofactor>
</comment>
<proteinExistence type="predicted"/>
<dbReference type="PANTHER" id="PTHR10314">
    <property type="entry name" value="CYSTATHIONINE BETA-SYNTHASE"/>
    <property type="match status" value="1"/>
</dbReference>
<dbReference type="InterPro" id="IPR001926">
    <property type="entry name" value="TrpB-like_PALP"/>
</dbReference>
<accession>A0ABP8UEM3</accession>
<evidence type="ECO:0000256" key="1">
    <source>
        <dbReference type="ARBA" id="ARBA00001933"/>
    </source>
</evidence>
<dbReference type="RefSeq" id="WP_345433411.1">
    <property type="nucleotide sequence ID" value="NZ_BAABHK010000007.1"/>
</dbReference>
<evidence type="ECO:0000313" key="5">
    <source>
        <dbReference type="Proteomes" id="UP001501442"/>
    </source>
</evidence>
<evidence type="ECO:0000256" key="2">
    <source>
        <dbReference type="ARBA" id="ARBA00022898"/>
    </source>
</evidence>
<dbReference type="CDD" id="cd01561">
    <property type="entry name" value="CBS_like"/>
    <property type="match status" value="1"/>
</dbReference>
<evidence type="ECO:0000313" key="4">
    <source>
        <dbReference type="EMBL" id="GAA4629387.1"/>
    </source>
</evidence>
<dbReference type="InterPro" id="IPR050214">
    <property type="entry name" value="Cys_Synth/Cystath_Beta-Synth"/>
</dbReference>
<dbReference type="InterPro" id="IPR036052">
    <property type="entry name" value="TrpB-like_PALP_sf"/>
</dbReference>
<dbReference type="Pfam" id="PF00291">
    <property type="entry name" value="PALP"/>
    <property type="match status" value="1"/>
</dbReference>
<keyword evidence="2" id="KW-0663">Pyridoxal phosphate</keyword>
<dbReference type="Proteomes" id="UP001501442">
    <property type="component" value="Unassembled WGS sequence"/>
</dbReference>
<evidence type="ECO:0000259" key="3">
    <source>
        <dbReference type="Pfam" id="PF00291"/>
    </source>
</evidence>
<feature type="domain" description="Tryptophan synthase beta chain-like PALP" evidence="3">
    <location>
        <begin position="13"/>
        <end position="299"/>
    </location>
</feature>
<keyword evidence="5" id="KW-1185">Reference proteome</keyword>
<name>A0ABP8UEM3_9ACTN</name>
<protein>
    <submittedName>
        <fullName evidence="4">Pyridoxal-phosphate dependent enzyme</fullName>
    </submittedName>
</protein>
<dbReference type="SUPFAM" id="SSF53686">
    <property type="entry name" value="Tryptophan synthase beta subunit-like PLP-dependent enzymes"/>
    <property type="match status" value="1"/>
</dbReference>
<comment type="caution">
    <text evidence="4">The sequence shown here is derived from an EMBL/GenBank/DDBJ whole genome shotgun (WGS) entry which is preliminary data.</text>
</comment>
<dbReference type="EMBL" id="BAABHK010000007">
    <property type="protein sequence ID" value="GAA4629387.1"/>
    <property type="molecule type" value="Genomic_DNA"/>
</dbReference>
<sequence>MRTAHTYVPELLDVIGCTPVIRLRNLTTQDEAQLVVKLEGTNPAGSLKDRPAWYIIEHAERTGQLSAGGTIIESSSGNFSIALAMIGASRGYRVIAIVDPKLTATNRGLLEAYGAEIVVVDEPDDSGSYHKTRIALANRLKREITNSFRPDQCFNPLNGQAHYRTTARELLDQTHGLSAVVCTVSTGGQLGGIARAVKERSPYVEVVGVDVEGSAVFGGESHAYLTPGVGLSWTPTNLDLSLVDEVYKVTDEDAYQACRTLVRSEGLLAGVSTGAALAVALAKAIRARSGRQVAFLACDRGERYLATAFNDNWLRAHGLTTTADPETLRKRVEELAPYSTRPAEECANHQPELAAELGSPSPVLARSDWKGNRC</sequence>
<gene>
    <name evidence="4" type="ORF">GCM10023196_049950</name>
</gene>